<dbReference type="eggNOG" id="COG1171">
    <property type="taxonomic scope" value="Bacteria"/>
</dbReference>
<evidence type="ECO:0000256" key="5">
    <source>
        <dbReference type="ARBA" id="ARBA00011447"/>
    </source>
</evidence>
<dbReference type="Proteomes" id="UP000008544">
    <property type="component" value="Chromosome"/>
</dbReference>
<dbReference type="AlphaFoldDB" id="B1I192"/>
<evidence type="ECO:0000256" key="3">
    <source>
        <dbReference type="ARBA" id="ARBA00004958"/>
    </source>
</evidence>
<feature type="domain" description="Tryptophan synthase beta chain-like PALP" evidence="14">
    <location>
        <begin position="20"/>
        <end position="304"/>
    </location>
</feature>
<comment type="similarity">
    <text evidence="4 13">Belongs to the serine/threonine dehydratase family.</text>
</comment>
<dbReference type="SUPFAM" id="SSF53686">
    <property type="entry name" value="Tryptophan synthase beta subunit-like PLP-dependent enzymes"/>
    <property type="match status" value="1"/>
</dbReference>
<dbReference type="NCBIfam" id="TIGR01127">
    <property type="entry name" value="ilvA_1Cterm"/>
    <property type="match status" value="1"/>
</dbReference>
<comment type="cofactor">
    <cofactor evidence="2 13">
        <name>pyridoxal 5'-phosphate</name>
        <dbReference type="ChEBI" id="CHEBI:597326"/>
    </cofactor>
</comment>
<evidence type="ECO:0000256" key="4">
    <source>
        <dbReference type="ARBA" id="ARBA00010869"/>
    </source>
</evidence>
<dbReference type="GO" id="GO:0003941">
    <property type="term" value="F:L-serine ammonia-lyase activity"/>
    <property type="evidence" value="ECO:0007669"/>
    <property type="project" value="TreeGrafter"/>
</dbReference>
<dbReference type="InterPro" id="IPR050147">
    <property type="entry name" value="Ser/Thr_Dehydratase"/>
</dbReference>
<evidence type="ECO:0000256" key="7">
    <source>
        <dbReference type="ARBA" id="ARBA00022248"/>
    </source>
</evidence>
<comment type="subunit">
    <text evidence="5 13">In the native structure, TdcB is in a dimeric form, whereas in the TdcB-AMP complex, it exists in a tetrameric form (dimer of dimers).</text>
</comment>
<dbReference type="GO" id="GO:0070689">
    <property type="term" value="P:L-threonine catabolic process to propionate"/>
    <property type="evidence" value="ECO:0007669"/>
    <property type="project" value="UniProtKB-UniPathway"/>
</dbReference>
<dbReference type="EMBL" id="CP000860">
    <property type="protein sequence ID" value="ACA58634.1"/>
    <property type="molecule type" value="Genomic_DNA"/>
</dbReference>
<keyword evidence="8" id="KW-0021">Allosteric enzyme</keyword>
<dbReference type="STRING" id="477974.Daud_0066"/>
<dbReference type="KEGG" id="dau:Daud_0066"/>
<name>B1I192_DESAP</name>
<evidence type="ECO:0000256" key="9">
    <source>
        <dbReference type="ARBA" id="ARBA00022898"/>
    </source>
</evidence>
<proteinExistence type="inferred from homology"/>
<evidence type="ECO:0000256" key="11">
    <source>
        <dbReference type="ARBA" id="ARBA00025527"/>
    </source>
</evidence>
<dbReference type="FunFam" id="3.40.50.1100:FF:000007">
    <property type="entry name" value="L-threonine dehydratase catabolic TdcB"/>
    <property type="match status" value="1"/>
</dbReference>
<evidence type="ECO:0000313" key="15">
    <source>
        <dbReference type="EMBL" id="ACA58634.1"/>
    </source>
</evidence>
<reference evidence="16" key="1">
    <citation type="submission" date="2007-10" db="EMBL/GenBank/DDBJ databases">
        <title>Complete sequence of chromosome of Desulforudis audaxviator MP104C.</title>
        <authorList>
            <person name="Copeland A."/>
            <person name="Lucas S."/>
            <person name="Lapidus A."/>
            <person name="Barry K."/>
            <person name="Glavina del Rio T."/>
            <person name="Dalin E."/>
            <person name="Tice H."/>
            <person name="Bruce D."/>
            <person name="Pitluck S."/>
            <person name="Lowry S.R."/>
            <person name="Larimer F."/>
            <person name="Land M.L."/>
            <person name="Hauser L."/>
            <person name="Kyrpides N."/>
            <person name="Ivanova N.N."/>
            <person name="Richardson P."/>
        </authorList>
    </citation>
    <scope>NUCLEOTIDE SEQUENCE [LARGE SCALE GENOMIC DNA]</scope>
    <source>
        <strain evidence="16">MP104C</strain>
    </source>
</reference>
<dbReference type="InterPro" id="IPR000634">
    <property type="entry name" value="Ser/Thr_deHydtase_PyrdxlP-BS"/>
</dbReference>
<evidence type="ECO:0000259" key="14">
    <source>
        <dbReference type="Pfam" id="PF00291"/>
    </source>
</evidence>
<dbReference type="EC" id="4.3.1.19" evidence="6 13"/>
<dbReference type="OrthoDB" id="9811476at2"/>
<comment type="catalytic activity">
    <reaction evidence="1 13">
        <text>L-threonine = 2-oxobutanoate + NH4(+)</text>
        <dbReference type="Rhea" id="RHEA:22108"/>
        <dbReference type="ChEBI" id="CHEBI:16763"/>
        <dbReference type="ChEBI" id="CHEBI:28938"/>
        <dbReference type="ChEBI" id="CHEBI:57926"/>
        <dbReference type="EC" id="4.3.1.19"/>
    </reaction>
</comment>
<reference evidence="15 16" key="2">
    <citation type="journal article" date="2008" name="Science">
        <title>Environmental genomics reveals a single-species ecosystem deep within Earth.</title>
        <authorList>
            <person name="Chivian D."/>
            <person name="Brodie E.L."/>
            <person name="Alm E.J."/>
            <person name="Culley D.E."/>
            <person name="Dehal P.S."/>
            <person name="Desantis T.Z."/>
            <person name="Gihring T.M."/>
            <person name="Lapidus A."/>
            <person name="Lin L.H."/>
            <person name="Lowry S.R."/>
            <person name="Moser D.P."/>
            <person name="Richardson P.M."/>
            <person name="Southam G."/>
            <person name="Wanger G."/>
            <person name="Pratt L.M."/>
            <person name="Andersen G.L."/>
            <person name="Hazen T.C."/>
            <person name="Brockman F.J."/>
            <person name="Arkin A.P."/>
            <person name="Onstott T.C."/>
        </authorList>
    </citation>
    <scope>NUCLEOTIDE SEQUENCE [LARGE SCALE GENOMIC DNA]</scope>
    <source>
        <strain evidence="15 16">MP104C</strain>
    </source>
</reference>
<sequence>MNERLTLADVHEARYRLAGVIKPTPLEYSRTISELLGSQVFFKMENLQRTGSFKIRGAYNKLFRLPDASRGVVAASAGNHAQGVALAAARRGVPATVVMPCNAPRNKICATAGYGARVVLAGRDYWDACRTAARIAEDSGALLVPAFEDPDVIAGQGTIGFEILERLPDIDAVLVPMGGGGLISGIGLVIKTLKPGTRVIGVAARAAPALFLSRRAGVLREIPVLPTLADGIAVKRPGKLNFRYIQEFVDDIVLVDEPEIAQAILLILSRAKVVVEGAGAVGLAALLAGRVNLHGRKLAVVLSGGNIDAAAIAGVALKGKKLLTRQDIGAWRRKKASGCFQAPGSGTRTGFSAIFGRW</sequence>
<keyword evidence="10 13" id="KW-0456">Lyase</keyword>
<dbReference type="InterPro" id="IPR005789">
    <property type="entry name" value="Thr_deHydtase_catblc"/>
</dbReference>
<dbReference type="Pfam" id="PF00291">
    <property type="entry name" value="PALP"/>
    <property type="match status" value="1"/>
</dbReference>
<dbReference type="GO" id="GO:0006565">
    <property type="term" value="P:L-serine catabolic process"/>
    <property type="evidence" value="ECO:0007669"/>
    <property type="project" value="TreeGrafter"/>
</dbReference>
<dbReference type="FunFam" id="3.40.50.1100:FF:000005">
    <property type="entry name" value="Threonine dehydratase catabolic"/>
    <property type="match status" value="1"/>
</dbReference>
<dbReference type="CDD" id="cd01562">
    <property type="entry name" value="Thr-dehyd"/>
    <property type="match status" value="1"/>
</dbReference>
<dbReference type="GO" id="GO:0030170">
    <property type="term" value="F:pyridoxal phosphate binding"/>
    <property type="evidence" value="ECO:0007669"/>
    <property type="project" value="InterPro"/>
</dbReference>
<dbReference type="InterPro" id="IPR001926">
    <property type="entry name" value="TrpB-like_PALP"/>
</dbReference>
<accession>B1I192</accession>
<comment type="function">
    <text evidence="11 13">Catalyzes the anaerobic formation of alpha-ketobutyrate and ammonia from threonine in a two-step reaction. The first step involved a dehydration of threonine and a production of enamine intermediates (aminocrotonate), which tautomerizes to its imine form (iminobutyrate). Both intermediates are unstable and short-lived. The second step is the nonenzymatic hydrolysis of the enamine/imine intermediates to form 2-ketobutyrate and free ammonia. In the low water environment of the cell, the second step is accelerated by RidA.</text>
</comment>
<evidence type="ECO:0000256" key="6">
    <source>
        <dbReference type="ARBA" id="ARBA00012096"/>
    </source>
</evidence>
<dbReference type="Gene3D" id="3.40.50.1100">
    <property type="match status" value="2"/>
</dbReference>
<evidence type="ECO:0000256" key="12">
    <source>
        <dbReference type="ARBA" id="ARBA00031427"/>
    </source>
</evidence>
<evidence type="ECO:0000256" key="2">
    <source>
        <dbReference type="ARBA" id="ARBA00001933"/>
    </source>
</evidence>
<dbReference type="PROSITE" id="PS00165">
    <property type="entry name" value="DEHYDRATASE_SER_THR"/>
    <property type="match status" value="1"/>
</dbReference>
<dbReference type="PANTHER" id="PTHR48078">
    <property type="entry name" value="THREONINE DEHYDRATASE, MITOCHONDRIAL-RELATED"/>
    <property type="match status" value="1"/>
</dbReference>
<evidence type="ECO:0000313" key="16">
    <source>
        <dbReference type="Proteomes" id="UP000008544"/>
    </source>
</evidence>
<organism evidence="15 16">
    <name type="scientific">Desulforudis audaxviator (strain MP104C)</name>
    <dbReference type="NCBI Taxonomy" id="477974"/>
    <lineage>
        <taxon>Bacteria</taxon>
        <taxon>Bacillati</taxon>
        <taxon>Bacillota</taxon>
        <taxon>Clostridia</taxon>
        <taxon>Thermoanaerobacterales</taxon>
        <taxon>Candidatus Desulforudaceae</taxon>
        <taxon>Candidatus Desulforudis</taxon>
    </lineage>
</organism>
<keyword evidence="16" id="KW-1185">Reference proteome</keyword>
<comment type="pathway">
    <text evidence="3 13">Amino-acid degradation; L-threonine degradation via propanoate pathway; propanoate from L-threonine: step 1/4.</text>
</comment>
<dbReference type="GO" id="GO:0000166">
    <property type="term" value="F:nucleotide binding"/>
    <property type="evidence" value="ECO:0007669"/>
    <property type="project" value="UniProtKB-KW"/>
</dbReference>
<dbReference type="InterPro" id="IPR036052">
    <property type="entry name" value="TrpB-like_PALP_sf"/>
</dbReference>
<dbReference type="UniPathway" id="UPA00052">
    <property type="reaction ID" value="UER00507"/>
</dbReference>
<gene>
    <name evidence="15" type="ordered locus">Daud_0066</name>
</gene>
<evidence type="ECO:0000256" key="1">
    <source>
        <dbReference type="ARBA" id="ARBA00001274"/>
    </source>
</evidence>
<keyword evidence="13" id="KW-0547">Nucleotide-binding</keyword>
<evidence type="ECO:0000256" key="10">
    <source>
        <dbReference type="ARBA" id="ARBA00023239"/>
    </source>
</evidence>
<dbReference type="HOGENOM" id="CLU_021152_4_1_9"/>
<dbReference type="RefSeq" id="WP_012301228.1">
    <property type="nucleotide sequence ID" value="NC_010424.1"/>
</dbReference>
<protein>
    <recommendedName>
        <fullName evidence="7 13">L-threonine dehydratase catabolic TdcB</fullName>
        <ecNumber evidence="6 13">4.3.1.19</ecNumber>
    </recommendedName>
    <alternativeName>
        <fullName evidence="12 13">Threonine deaminase</fullName>
    </alternativeName>
</protein>
<evidence type="ECO:0000256" key="13">
    <source>
        <dbReference type="RuleBase" id="RU363083"/>
    </source>
</evidence>
<dbReference type="GO" id="GO:0009097">
    <property type="term" value="P:isoleucine biosynthetic process"/>
    <property type="evidence" value="ECO:0007669"/>
    <property type="project" value="TreeGrafter"/>
</dbReference>
<dbReference type="PANTHER" id="PTHR48078:SF6">
    <property type="entry name" value="L-THREONINE DEHYDRATASE CATABOLIC TDCB"/>
    <property type="match status" value="1"/>
</dbReference>
<dbReference type="GO" id="GO:0004794">
    <property type="term" value="F:threonine deaminase activity"/>
    <property type="evidence" value="ECO:0007669"/>
    <property type="project" value="UniProtKB-EC"/>
</dbReference>
<keyword evidence="9 13" id="KW-0663">Pyridoxal phosphate</keyword>
<evidence type="ECO:0000256" key="8">
    <source>
        <dbReference type="ARBA" id="ARBA00022533"/>
    </source>
</evidence>